<feature type="signal peptide" evidence="1">
    <location>
        <begin position="1"/>
        <end position="17"/>
    </location>
</feature>
<protein>
    <recommendedName>
        <fullName evidence="4">Peptidylprolyl isomerase</fullName>
    </recommendedName>
</protein>
<dbReference type="AlphaFoldDB" id="A0ABC8R611"/>
<comment type="caution">
    <text evidence="2">The sequence shown here is derived from an EMBL/GenBank/DDBJ whole genome shotgun (WGS) entry which is preliminary data.</text>
</comment>
<evidence type="ECO:0008006" key="4">
    <source>
        <dbReference type="Google" id="ProtNLM"/>
    </source>
</evidence>
<dbReference type="EMBL" id="CAUOFW020001043">
    <property type="protein sequence ID" value="CAK9140448.1"/>
    <property type="molecule type" value="Genomic_DNA"/>
</dbReference>
<sequence>MWMVLSILSSLILSLEHIITDFFGSPLTVTPSDSMELSLLLYQPSKPLLHCQSLISISISRKRLPNRNASLLPCRCSSTSSGATAKPETISLQQEGRRALLGCFLAAAAGICVCDVAGAVSSSRRALRGSKIPESEYTTLPNGLKYYDLKVGGGLKAMKGSRVAVRLWPS</sequence>
<name>A0ABC8R611_9AQUA</name>
<gene>
    <name evidence="2" type="ORF">ILEXP_LOCUS7901</name>
</gene>
<organism evidence="2 3">
    <name type="scientific">Ilex paraguariensis</name>
    <name type="common">yerba mate</name>
    <dbReference type="NCBI Taxonomy" id="185542"/>
    <lineage>
        <taxon>Eukaryota</taxon>
        <taxon>Viridiplantae</taxon>
        <taxon>Streptophyta</taxon>
        <taxon>Embryophyta</taxon>
        <taxon>Tracheophyta</taxon>
        <taxon>Spermatophyta</taxon>
        <taxon>Magnoliopsida</taxon>
        <taxon>eudicotyledons</taxon>
        <taxon>Gunneridae</taxon>
        <taxon>Pentapetalae</taxon>
        <taxon>asterids</taxon>
        <taxon>campanulids</taxon>
        <taxon>Aquifoliales</taxon>
        <taxon>Aquifoliaceae</taxon>
        <taxon>Ilex</taxon>
    </lineage>
</organism>
<dbReference type="InterPro" id="IPR044180">
    <property type="entry name" value="FKBP18-like"/>
</dbReference>
<evidence type="ECO:0000313" key="3">
    <source>
        <dbReference type="Proteomes" id="UP001642360"/>
    </source>
</evidence>
<proteinExistence type="predicted"/>
<keyword evidence="3" id="KW-1185">Reference proteome</keyword>
<reference evidence="2 3" key="1">
    <citation type="submission" date="2024-02" db="EMBL/GenBank/DDBJ databases">
        <authorList>
            <person name="Vignale AGUSTIN F."/>
            <person name="Sosa J E."/>
            <person name="Modenutti C."/>
        </authorList>
    </citation>
    <scope>NUCLEOTIDE SEQUENCE [LARGE SCALE GENOMIC DNA]</scope>
</reference>
<dbReference type="PANTHER" id="PTHR47862">
    <property type="entry name" value="PEPTIDYL-PROLYL CIS-TRANS ISOMERASE FKBP18, CHLOROPLASTIC"/>
    <property type="match status" value="1"/>
</dbReference>
<evidence type="ECO:0000313" key="2">
    <source>
        <dbReference type="EMBL" id="CAK9140448.1"/>
    </source>
</evidence>
<evidence type="ECO:0000256" key="1">
    <source>
        <dbReference type="SAM" id="SignalP"/>
    </source>
</evidence>
<accession>A0ABC8R611</accession>
<dbReference type="PANTHER" id="PTHR47862:SF2">
    <property type="entry name" value="PEPTIDYLPROLYL ISOMERASE"/>
    <property type="match status" value="1"/>
</dbReference>
<keyword evidence="1" id="KW-0732">Signal</keyword>
<feature type="chain" id="PRO_5044765204" description="Peptidylprolyl isomerase" evidence="1">
    <location>
        <begin position="18"/>
        <end position="170"/>
    </location>
</feature>
<dbReference type="Proteomes" id="UP001642360">
    <property type="component" value="Unassembled WGS sequence"/>
</dbReference>